<evidence type="ECO:0000256" key="2">
    <source>
        <dbReference type="ARBA" id="ARBA00011741"/>
    </source>
</evidence>
<sequence length="102" mass="10851">MSANAMNSGARISGASVVKLARGVRLHEDPVRGQMVLLAPERAMALDDIAVAIVEALDGKRNLDRIVADFAAKFDAPAAEIAGDVRAFVQELAIRRLLEIVA</sequence>
<dbReference type="InterPro" id="IPR022479">
    <property type="entry name" value="PqqD_bac"/>
</dbReference>
<dbReference type="Proteomes" id="UP001229355">
    <property type="component" value="Chromosome 2"/>
</dbReference>
<evidence type="ECO:0000256" key="1">
    <source>
        <dbReference type="ARBA" id="ARBA00004886"/>
    </source>
</evidence>
<accession>A0ABY8DLQ0</accession>
<dbReference type="InterPro" id="IPR008792">
    <property type="entry name" value="PQQD"/>
</dbReference>
<protein>
    <recommendedName>
        <fullName evidence="4">PqqA binding protein</fullName>
    </recommendedName>
    <alternativeName>
        <fullName evidence="4">Coenzyme PQQ synthesis protein D</fullName>
    </alternativeName>
    <alternativeName>
        <fullName evidence="4">Pyrroloquinoline quinone biosynthesis protein D</fullName>
    </alternativeName>
</protein>
<keyword evidence="3 4" id="KW-0884">PQQ biosynthesis</keyword>
<dbReference type="InterPro" id="IPR041881">
    <property type="entry name" value="PqqD_sf"/>
</dbReference>
<comment type="subunit">
    <text evidence="2 4">Monomer. Interacts with PqqE.</text>
</comment>
<dbReference type="NCBIfam" id="TIGR03859">
    <property type="entry name" value="PQQ_PqqD"/>
    <property type="match status" value="1"/>
</dbReference>
<dbReference type="Gene3D" id="1.10.10.1150">
    <property type="entry name" value="Coenzyme PQQ synthesis protein D (PqqD)"/>
    <property type="match status" value="1"/>
</dbReference>
<evidence type="ECO:0000313" key="5">
    <source>
        <dbReference type="EMBL" id="WEX90632.1"/>
    </source>
</evidence>
<proteinExistence type="inferred from homology"/>
<comment type="function">
    <text evidence="4">Functions as a PqqA binding protein and presents PqqA to PqqE, in the pyrroloquinoline quinone (PQQ) biosynthetic pathway.</text>
</comment>
<comment type="pathway">
    <text evidence="1 4">Cofactor biosynthesis; pyrroloquinoline quinone biosynthesis.</text>
</comment>
<evidence type="ECO:0000256" key="4">
    <source>
        <dbReference type="HAMAP-Rule" id="MF_00655"/>
    </source>
</evidence>
<name>A0ABY8DLQ0_9HYPH</name>
<comment type="similarity">
    <text evidence="4">Belongs to the PqqD family.</text>
</comment>
<organism evidence="5 6">
    <name type="scientific">Sinorhizobium garamanticum</name>
    <dbReference type="NCBI Taxonomy" id="680247"/>
    <lineage>
        <taxon>Bacteria</taxon>
        <taxon>Pseudomonadati</taxon>
        <taxon>Pseudomonadota</taxon>
        <taxon>Alphaproteobacteria</taxon>
        <taxon>Hyphomicrobiales</taxon>
        <taxon>Rhizobiaceae</taxon>
        <taxon>Sinorhizobium/Ensifer group</taxon>
        <taxon>Sinorhizobium</taxon>
    </lineage>
</organism>
<evidence type="ECO:0000256" key="3">
    <source>
        <dbReference type="ARBA" id="ARBA00022905"/>
    </source>
</evidence>
<evidence type="ECO:0000313" key="6">
    <source>
        <dbReference type="Proteomes" id="UP001229355"/>
    </source>
</evidence>
<gene>
    <name evidence="4 5" type="primary">pqqD</name>
    <name evidence="5" type="ORF">PZN02_004187</name>
</gene>
<reference evidence="5 6" key="1">
    <citation type="submission" date="2023-03" db="EMBL/GenBank/DDBJ databases">
        <authorList>
            <person name="Kaur S."/>
            <person name="Espinosa-Saiz D."/>
            <person name="Velazquez E."/>
            <person name="Menendez E."/>
            <person name="diCenzo G.C."/>
        </authorList>
    </citation>
    <scope>NUCLEOTIDE SEQUENCE [LARGE SCALE GENOMIC DNA]</scope>
    <source>
        <strain evidence="5 6">LMG 24692</strain>
    </source>
</reference>
<dbReference type="Pfam" id="PF05402">
    <property type="entry name" value="PqqD"/>
    <property type="match status" value="1"/>
</dbReference>
<dbReference type="HAMAP" id="MF_00655">
    <property type="entry name" value="PQQ_syn_PqqD"/>
    <property type="match status" value="1"/>
</dbReference>
<dbReference type="RefSeq" id="WP_280662595.1">
    <property type="nucleotide sequence ID" value="NZ_CP120374.1"/>
</dbReference>
<keyword evidence="6" id="KW-1185">Reference proteome</keyword>
<dbReference type="EMBL" id="CP120374">
    <property type="protein sequence ID" value="WEX90632.1"/>
    <property type="molecule type" value="Genomic_DNA"/>
</dbReference>